<dbReference type="GO" id="GO:0004386">
    <property type="term" value="F:helicase activity"/>
    <property type="evidence" value="ECO:0007669"/>
    <property type="project" value="UniProtKB-KW"/>
</dbReference>
<gene>
    <name evidence="8" type="ORF">GAYE_SCF46G5870</name>
</gene>
<dbReference type="Gene3D" id="3.40.50.300">
    <property type="entry name" value="P-loop containing nucleotide triphosphate hydrolases"/>
    <property type="match status" value="2"/>
</dbReference>
<dbReference type="Pfam" id="PF13087">
    <property type="entry name" value="AAA_12"/>
    <property type="match status" value="1"/>
</dbReference>
<comment type="caution">
    <text evidence="8">The sequence shown here is derived from an EMBL/GenBank/DDBJ whole genome shotgun (WGS) entry which is preliminary data.</text>
</comment>
<keyword evidence="4" id="KW-0067">ATP-binding</keyword>
<name>A0AAV9IKH1_9RHOD</name>
<dbReference type="EMBL" id="JANCYU010000057">
    <property type="protein sequence ID" value="KAK4527937.1"/>
    <property type="molecule type" value="Genomic_DNA"/>
</dbReference>
<dbReference type="SUPFAM" id="SSF52540">
    <property type="entry name" value="P-loop containing nucleoside triphosphate hydrolases"/>
    <property type="match status" value="1"/>
</dbReference>
<dbReference type="InterPro" id="IPR027417">
    <property type="entry name" value="P-loop_NTPase"/>
</dbReference>
<keyword evidence="3" id="KW-0347">Helicase</keyword>
<evidence type="ECO:0000259" key="7">
    <source>
        <dbReference type="Pfam" id="PF13087"/>
    </source>
</evidence>
<organism evidence="8 9">
    <name type="scientific">Galdieria yellowstonensis</name>
    <dbReference type="NCBI Taxonomy" id="3028027"/>
    <lineage>
        <taxon>Eukaryota</taxon>
        <taxon>Rhodophyta</taxon>
        <taxon>Bangiophyceae</taxon>
        <taxon>Galdieriales</taxon>
        <taxon>Galdieriaceae</taxon>
        <taxon>Galdieria</taxon>
    </lineage>
</organism>
<reference evidence="8 9" key="1">
    <citation type="submission" date="2022-07" db="EMBL/GenBank/DDBJ databases">
        <title>Genome-wide signatures of adaptation to extreme environments.</title>
        <authorList>
            <person name="Cho C.H."/>
            <person name="Yoon H.S."/>
        </authorList>
    </citation>
    <scope>NUCLEOTIDE SEQUENCE [LARGE SCALE GENOMIC DNA]</scope>
    <source>
        <strain evidence="8 9">108.79 E11</strain>
    </source>
</reference>
<dbReference type="GO" id="GO:0016787">
    <property type="term" value="F:hydrolase activity"/>
    <property type="evidence" value="ECO:0007669"/>
    <property type="project" value="UniProtKB-KW"/>
</dbReference>
<keyword evidence="1" id="KW-0547">Nucleotide-binding</keyword>
<dbReference type="InterPro" id="IPR041679">
    <property type="entry name" value="DNA2/NAM7-like_C"/>
</dbReference>
<dbReference type="GO" id="GO:0005524">
    <property type="term" value="F:ATP binding"/>
    <property type="evidence" value="ECO:0007669"/>
    <property type="project" value="UniProtKB-KW"/>
</dbReference>
<dbReference type="GO" id="GO:0005694">
    <property type="term" value="C:chromosome"/>
    <property type="evidence" value="ECO:0007669"/>
    <property type="project" value="UniProtKB-ARBA"/>
</dbReference>
<feature type="domain" description="DNA2/NAM7 helicase-like C-terminal" evidence="7">
    <location>
        <begin position="626"/>
        <end position="833"/>
    </location>
</feature>
<evidence type="ECO:0000256" key="4">
    <source>
        <dbReference type="ARBA" id="ARBA00022840"/>
    </source>
</evidence>
<proteinExistence type="predicted"/>
<sequence>MNGTTRDKRCLSDSSINIHDLVLSWKVSQLTTEYLKEEEASYQFAPAKEFSSEEEYEKYFRILVLHDLKSSLVSSLEIFKRLLERSDAAANSKKKKQSSVVGLGAKSICGLLGNIQRAQFRRKYLYLDVLVFSEEPSVISEGDILIVFSGVSTGITWQTVHESPLFLVDKVFSPDRKRNAFLIRIRIPEYQTSCINFSLPTLSGSNQVSTESEPGEIHQVYIKVIGSIVTASRECLAVENLSNYALKTEILKPSQCEGLRLSLASLKSPNPKFQRVMEVVDKVSDSWKLNTSQYEAVASCVTSSTGFHLIQGPPGTGKTNTLLAILNVLHVYGYQLYYDSLIENWYQRKKDGSSTLTNRDSVSSGTMLTGLLGSLDQTLSALSKNVQKPRVMICAPSNAAVDEAMSKLLQHGFTDVNGNQYQPELVRIGANERVSEATKSLTAEGQAHDFYHQFCSDPERHCLDEELKKKWLLDWNEEYRKCRANFENCSSKEKKMESYERLEQLKRDLSRLSLVFSKDRSKDQILSELILSYVKTAQIVFCTLSGAFLLFSLSGNSIPQGTSLHSKNPRNSRFCFETVIIDEAAQATEPSCLIPFLFQVKRCVLIGDPQQLPATVFSCGDLGTAYGQSLMERFCRLGRHVMVLNTQYRMHPEISLFPNQYFYRGLLQDDISVCNNNRAHKCHADPLKPLLGPYAVIDISDGKECRSSWSGSFYNEIEADVVARIYQYFQRKYLRQGTTNNEENALWEKKVGIVTPYRRQLLALKQAFEKNHLSLHDIEIDSVDAFQGREKDWIILSCVRCSFERGIGFVRDIRRMNVAITRAKYSLLIVGNMKALAHHSMDWAALVENAKQRGCLLHGTATIERLSLALQRLAPQKIIAKKERQIPASKRKRLSPVENFRNRS</sequence>
<keyword evidence="2" id="KW-0378">Hydrolase</keyword>
<keyword evidence="9" id="KW-1185">Reference proteome</keyword>
<dbReference type="Proteomes" id="UP001300502">
    <property type="component" value="Unassembled WGS sequence"/>
</dbReference>
<accession>A0AAV9IKH1</accession>
<dbReference type="FunFam" id="3.40.50.300:FF:000326">
    <property type="entry name" value="P-loop containing nucleoside triphosphate hydrolase"/>
    <property type="match status" value="1"/>
</dbReference>
<dbReference type="CDD" id="cd18042">
    <property type="entry name" value="DEXXQc_SETX"/>
    <property type="match status" value="1"/>
</dbReference>
<dbReference type="CDD" id="cd18808">
    <property type="entry name" value="SF1_C_Upf1"/>
    <property type="match status" value="1"/>
</dbReference>
<dbReference type="InterPro" id="IPR047187">
    <property type="entry name" value="SF1_C_Upf1"/>
</dbReference>
<evidence type="ECO:0000259" key="6">
    <source>
        <dbReference type="Pfam" id="PF13086"/>
    </source>
</evidence>
<evidence type="ECO:0000256" key="1">
    <source>
        <dbReference type="ARBA" id="ARBA00022741"/>
    </source>
</evidence>
<evidence type="ECO:0000256" key="5">
    <source>
        <dbReference type="SAM" id="MobiDB-lite"/>
    </source>
</evidence>
<dbReference type="Pfam" id="PF13086">
    <property type="entry name" value="AAA_11"/>
    <property type="match status" value="1"/>
</dbReference>
<dbReference type="PANTHER" id="PTHR10887:SF525">
    <property type="entry name" value="P-LOOP CONTAINING NUCLEOSIDE TRIPHOSPHATE HYDROLASES SUPERFAMILY PROTEIN"/>
    <property type="match status" value="1"/>
</dbReference>
<dbReference type="PANTHER" id="PTHR10887">
    <property type="entry name" value="DNA2/NAM7 HELICASE FAMILY"/>
    <property type="match status" value="1"/>
</dbReference>
<dbReference type="InterPro" id="IPR041677">
    <property type="entry name" value="DNA2/NAM7_AAA_11"/>
</dbReference>
<dbReference type="InterPro" id="IPR045055">
    <property type="entry name" value="DNA2/NAM7-like"/>
</dbReference>
<evidence type="ECO:0000313" key="9">
    <source>
        <dbReference type="Proteomes" id="UP001300502"/>
    </source>
</evidence>
<evidence type="ECO:0000256" key="3">
    <source>
        <dbReference type="ARBA" id="ARBA00022806"/>
    </source>
</evidence>
<evidence type="ECO:0000256" key="2">
    <source>
        <dbReference type="ARBA" id="ARBA00022801"/>
    </source>
</evidence>
<dbReference type="AlphaFoldDB" id="A0AAV9IKH1"/>
<feature type="region of interest" description="Disordered" evidence="5">
    <location>
        <begin position="885"/>
        <end position="904"/>
    </location>
</feature>
<evidence type="ECO:0000313" key="8">
    <source>
        <dbReference type="EMBL" id="KAK4527937.1"/>
    </source>
</evidence>
<feature type="domain" description="DNA2/NAM7 helicase helicase" evidence="6">
    <location>
        <begin position="288"/>
        <end position="618"/>
    </location>
</feature>
<protein>
    <submittedName>
        <fullName evidence="8">Uncharacterized protein</fullName>
    </submittedName>
</protein>